<dbReference type="OrthoDB" id="975949at2"/>
<dbReference type="Proteomes" id="UP000011058">
    <property type="component" value="Chromosome"/>
</dbReference>
<dbReference type="HOGENOM" id="CLU_087225_0_0_10"/>
<accession>I0K392</accession>
<dbReference type="eggNOG" id="COG0596">
    <property type="taxonomic scope" value="Bacteria"/>
</dbReference>
<proteinExistence type="predicted"/>
<dbReference type="AlphaFoldDB" id="I0K392"/>
<keyword evidence="2" id="KW-0378">Hydrolase</keyword>
<dbReference type="SUPFAM" id="SSF53474">
    <property type="entry name" value="alpha/beta-Hydrolases"/>
    <property type="match status" value="1"/>
</dbReference>
<name>I0K392_9BACT</name>
<dbReference type="PANTHER" id="PTHR43194:SF2">
    <property type="entry name" value="PEROXISOMAL MEMBRANE PROTEIN LPX1"/>
    <property type="match status" value="1"/>
</dbReference>
<dbReference type="RefSeq" id="WP_015329695.1">
    <property type="nucleotide sequence ID" value="NC_020054.1"/>
</dbReference>
<dbReference type="Gene3D" id="3.40.50.1820">
    <property type="entry name" value="alpha/beta hydrolase"/>
    <property type="match status" value="1"/>
</dbReference>
<dbReference type="InterPro" id="IPR050228">
    <property type="entry name" value="Carboxylesterase_BioH"/>
</dbReference>
<reference evidence="2 3" key="1">
    <citation type="journal article" date="2012" name="J. Bacteriol.">
        <title>Genome Sequence of Fibrella aestuarina BUZ 2T, a Filamentous Marine Bacterium.</title>
        <authorList>
            <person name="Filippini M."/>
            <person name="Qi W."/>
            <person name="Blom J."/>
            <person name="Goesmann A."/>
            <person name="Smits T.H."/>
            <person name="Bagheri H.C."/>
        </authorList>
    </citation>
    <scope>NUCLEOTIDE SEQUENCE [LARGE SCALE GENOMIC DNA]</scope>
    <source>
        <strain evidence="3">BUZ 2T</strain>
    </source>
</reference>
<dbReference type="EMBL" id="HE796683">
    <property type="protein sequence ID" value="CCG98595.1"/>
    <property type="molecule type" value="Genomic_DNA"/>
</dbReference>
<feature type="domain" description="AB hydrolase-1" evidence="1">
    <location>
        <begin position="26"/>
        <end position="260"/>
    </location>
</feature>
<dbReference type="InterPro" id="IPR029058">
    <property type="entry name" value="AB_hydrolase_fold"/>
</dbReference>
<dbReference type="Pfam" id="PF12697">
    <property type="entry name" value="Abhydrolase_6"/>
    <property type="match status" value="1"/>
</dbReference>
<evidence type="ECO:0000313" key="2">
    <source>
        <dbReference type="EMBL" id="CCG98595.1"/>
    </source>
</evidence>
<dbReference type="STRING" id="1166018.FAES_0584"/>
<protein>
    <submittedName>
        <fullName evidence="2">Alpha/beta hydrolase fold protein</fullName>
    </submittedName>
</protein>
<dbReference type="InterPro" id="IPR000073">
    <property type="entry name" value="AB_hydrolase_1"/>
</dbReference>
<dbReference type="PANTHER" id="PTHR43194">
    <property type="entry name" value="HYDROLASE ALPHA/BETA FOLD FAMILY"/>
    <property type="match status" value="1"/>
</dbReference>
<evidence type="ECO:0000313" key="3">
    <source>
        <dbReference type="Proteomes" id="UP000011058"/>
    </source>
</evidence>
<gene>
    <name evidence="2" type="ORF">FAES_0584</name>
</gene>
<dbReference type="GO" id="GO:0016787">
    <property type="term" value="F:hydrolase activity"/>
    <property type="evidence" value="ECO:0007669"/>
    <property type="project" value="UniProtKB-KW"/>
</dbReference>
<organism evidence="2 3">
    <name type="scientific">Fibrella aestuarina BUZ 2</name>
    <dbReference type="NCBI Taxonomy" id="1166018"/>
    <lineage>
        <taxon>Bacteria</taxon>
        <taxon>Pseudomonadati</taxon>
        <taxon>Bacteroidota</taxon>
        <taxon>Cytophagia</taxon>
        <taxon>Cytophagales</taxon>
        <taxon>Spirosomataceae</taxon>
        <taxon>Fibrella</taxon>
    </lineage>
</organism>
<sequence>MPSESHPIASLHYIKYGTGPTIWLALHGIGQDASCFAPFGERLAQTHTIYSLNLPFHGPDADGPDAEWPATITKPYWQRLLADFLLAHQIDRFSVAGFSMGGRFALVTAELFTDRIDQLILLAPDGVTDDPWFRTATSTRAGQAVLRFMLNHTGFFHQVGTGLVRLKLLKPGLLRFAEATLKTPAQRTQIYRSWTAFHPLTIDVPALAQRLRTQQVAVCLILGKFDAVLPAAYTQPLLRALPECRLVVLPTGHTSLVRRAADEIML</sequence>
<keyword evidence="3" id="KW-1185">Reference proteome</keyword>
<evidence type="ECO:0000259" key="1">
    <source>
        <dbReference type="Pfam" id="PF12697"/>
    </source>
</evidence>
<dbReference type="KEGG" id="fae:FAES_0584"/>